<dbReference type="AlphaFoldDB" id="A0A235EX84"/>
<evidence type="ECO:0000313" key="2">
    <source>
        <dbReference type="Proteomes" id="UP000215181"/>
    </source>
</evidence>
<organism evidence="1 2">
    <name type="scientific">Thauera propionica</name>
    <dbReference type="NCBI Taxonomy" id="2019431"/>
    <lineage>
        <taxon>Bacteria</taxon>
        <taxon>Pseudomonadati</taxon>
        <taxon>Pseudomonadota</taxon>
        <taxon>Betaproteobacteria</taxon>
        <taxon>Rhodocyclales</taxon>
        <taxon>Zoogloeaceae</taxon>
        <taxon>Thauera</taxon>
    </lineage>
</organism>
<proteinExistence type="predicted"/>
<sequence length="120" mass="13103">MVVCGDFEQMQHAPNALQSTHPPCLFTLEQAYIGALLAVHGDPANQHLAMLSKIDTATLNATRRLIFAANERQKAETADFHRPPENVVRLFTMLAAVRERAIEEIARVTSARAQKPGGAG</sequence>
<reference evidence="1 2" key="1">
    <citation type="submission" date="2017-07" db="EMBL/GenBank/DDBJ databases">
        <title>Thauera sp. KNDSS-Mac4 genome sequence and assembly.</title>
        <authorList>
            <person name="Mayilraj S."/>
        </authorList>
    </citation>
    <scope>NUCLEOTIDE SEQUENCE [LARGE SCALE GENOMIC DNA]</scope>
    <source>
        <strain evidence="1 2">KNDSS-Mac4</strain>
    </source>
</reference>
<gene>
    <name evidence="1" type="ORF">CGK74_12000</name>
</gene>
<dbReference type="EMBL" id="NOIH01000013">
    <property type="protein sequence ID" value="OYD53662.1"/>
    <property type="molecule type" value="Genomic_DNA"/>
</dbReference>
<comment type="caution">
    <text evidence="1">The sequence shown here is derived from an EMBL/GenBank/DDBJ whole genome shotgun (WGS) entry which is preliminary data.</text>
</comment>
<accession>A0A235EX84</accession>
<keyword evidence="2" id="KW-1185">Reference proteome</keyword>
<name>A0A235EX84_9RHOO</name>
<protein>
    <submittedName>
        <fullName evidence="1">Uncharacterized protein</fullName>
    </submittedName>
</protein>
<evidence type="ECO:0000313" key="1">
    <source>
        <dbReference type="EMBL" id="OYD53662.1"/>
    </source>
</evidence>
<dbReference type="Proteomes" id="UP000215181">
    <property type="component" value="Unassembled WGS sequence"/>
</dbReference>